<dbReference type="EMBL" id="JABWDY010034422">
    <property type="protein sequence ID" value="KAF5182680.1"/>
    <property type="molecule type" value="Genomic_DNA"/>
</dbReference>
<proteinExistence type="predicted"/>
<organism evidence="2 3">
    <name type="scientific">Thalictrum thalictroides</name>
    <name type="common">Rue-anemone</name>
    <name type="synonym">Anemone thalictroides</name>
    <dbReference type="NCBI Taxonomy" id="46969"/>
    <lineage>
        <taxon>Eukaryota</taxon>
        <taxon>Viridiplantae</taxon>
        <taxon>Streptophyta</taxon>
        <taxon>Embryophyta</taxon>
        <taxon>Tracheophyta</taxon>
        <taxon>Spermatophyta</taxon>
        <taxon>Magnoliopsida</taxon>
        <taxon>Ranunculales</taxon>
        <taxon>Ranunculaceae</taxon>
        <taxon>Thalictroideae</taxon>
        <taxon>Thalictrum</taxon>
    </lineage>
</organism>
<comment type="caution">
    <text evidence="2">The sequence shown here is derived from an EMBL/GenBank/DDBJ whole genome shotgun (WGS) entry which is preliminary data.</text>
</comment>
<dbReference type="Proteomes" id="UP000554482">
    <property type="component" value="Unassembled WGS sequence"/>
</dbReference>
<sequence length="78" mass="8740">MRLDMTDSRSHKRMNGTPGESAERDGSDTGMPSDPPQTPCSRQGFDRIVSPYSLMANSSWVRHIHGLAKRTINLIRRA</sequence>
<gene>
    <name evidence="2" type="ORF">FRX31_027734</name>
</gene>
<keyword evidence="3" id="KW-1185">Reference proteome</keyword>
<reference evidence="2 3" key="1">
    <citation type="submission" date="2020-06" db="EMBL/GenBank/DDBJ databases">
        <title>Transcriptomic and genomic resources for Thalictrum thalictroides and T. hernandezii: Facilitating candidate gene discovery in an emerging model plant lineage.</title>
        <authorList>
            <person name="Arias T."/>
            <person name="Riano-Pachon D.M."/>
            <person name="Di Stilio V.S."/>
        </authorList>
    </citation>
    <scope>NUCLEOTIDE SEQUENCE [LARGE SCALE GENOMIC DNA]</scope>
    <source>
        <strain evidence="3">cv. WT478/WT964</strain>
        <tissue evidence="2">Leaves</tissue>
    </source>
</reference>
<evidence type="ECO:0000313" key="3">
    <source>
        <dbReference type="Proteomes" id="UP000554482"/>
    </source>
</evidence>
<evidence type="ECO:0000313" key="2">
    <source>
        <dbReference type="EMBL" id="KAF5182680.1"/>
    </source>
</evidence>
<name>A0A7J6VEN9_THATH</name>
<accession>A0A7J6VEN9</accession>
<feature type="region of interest" description="Disordered" evidence="1">
    <location>
        <begin position="1"/>
        <end position="45"/>
    </location>
</feature>
<evidence type="ECO:0000256" key="1">
    <source>
        <dbReference type="SAM" id="MobiDB-lite"/>
    </source>
</evidence>
<dbReference type="AlphaFoldDB" id="A0A7J6VEN9"/>
<protein>
    <submittedName>
        <fullName evidence="2">Uncharacterized protein</fullName>
    </submittedName>
</protein>